<organism evidence="2 3">
    <name type="scientific">Shewanella benthica KT99</name>
    <dbReference type="NCBI Taxonomy" id="314608"/>
    <lineage>
        <taxon>Bacteria</taxon>
        <taxon>Pseudomonadati</taxon>
        <taxon>Pseudomonadota</taxon>
        <taxon>Gammaproteobacteria</taxon>
        <taxon>Alteromonadales</taxon>
        <taxon>Shewanellaceae</taxon>
        <taxon>Shewanella</taxon>
    </lineage>
</organism>
<feature type="non-terminal residue" evidence="2">
    <location>
        <position position="37"/>
    </location>
</feature>
<name>A9DPA3_9GAMM</name>
<dbReference type="EMBL" id="ABIC01000097">
    <property type="protein sequence ID" value="EDP98636.1"/>
    <property type="molecule type" value="Genomic_DNA"/>
</dbReference>
<protein>
    <recommendedName>
        <fullName evidence="4">Lipoprotein</fullName>
    </recommendedName>
</protein>
<dbReference type="Proteomes" id="UP000005839">
    <property type="component" value="Unassembled WGS sequence"/>
</dbReference>
<dbReference type="PROSITE" id="PS51257">
    <property type="entry name" value="PROKAR_LIPOPROTEIN"/>
    <property type="match status" value="1"/>
</dbReference>
<sequence>MKSKLIKGLVATAVMAALAGCGSDNDDKKEVVLPATC</sequence>
<keyword evidence="1" id="KW-0732">Signal</keyword>
<reference evidence="2 3" key="1">
    <citation type="submission" date="2007-10" db="EMBL/GenBank/DDBJ databases">
        <authorList>
            <person name="Yayanos A."/>
            <person name="Ferriera S."/>
            <person name="Johnson J."/>
            <person name="Kravitz S."/>
            <person name="Halpern A."/>
            <person name="Remington K."/>
            <person name="Beeson K."/>
            <person name="Tran B."/>
            <person name="Rogers Y.-H."/>
            <person name="Friedman R."/>
            <person name="Venter J.C."/>
        </authorList>
    </citation>
    <scope>NUCLEOTIDE SEQUENCE [LARGE SCALE GENOMIC DNA]</scope>
    <source>
        <strain evidence="2 3">KT99</strain>
    </source>
</reference>
<proteinExistence type="predicted"/>
<gene>
    <name evidence="2" type="ORF">KT99_00111</name>
</gene>
<dbReference type="AlphaFoldDB" id="A9DPA3"/>
<comment type="caution">
    <text evidence="2">The sequence shown here is derived from an EMBL/GenBank/DDBJ whole genome shotgun (WGS) entry which is preliminary data.</text>
</comment>
<evidence type="ECO:0000256" key="1">
    <source>
        <dbReference type="SAM" id="SignalP"/>
    </source>
</evidence>
<feature type="chain" id="PRO_5002736689" description="Lipoprotein" evidence="1">
    <location>
        <begin position="20"/>
        <end position="37"/>
    </location>
</feature>
<keyword evidence="3" id="KW-1185">Reference proteome</keyword>
<feature type="signal peptide" evidence="1">
    <location>
        <begin position="1"/>
        <end position="19"/>
    </location>
</feature>
<accession>A9DPA3</accession>
<evidence type="ECO:0000313" key="2">
    <source>
        <dbReference type="EMBL" id="EDP98636.1"/>
    </source>
</evidence>
<evidence type="ECO:0000313" key="3">
    <source>
        <dbReference type="Proteomes" id="UP000005839"/>
    </source>
</evidence>
<evidence type="ECO:0008006" key="4">
    <source>
        <dbReference type="Google" id="ProtNLM"/>
    </source>
</evidence>